<dbReference type="InterPro" id="IPR034720">
    <property type="entry name" value="Viral_alk_exo"/>
</dbReference>
<evidence type="ECO:0000256" key="3">
    <source>
        <dbReference type="ARBA" id="ARBA00022801"/>
    </source>
</evidence>
<accession>A0AAF1D2B0</accession>
<evidence type="ECO:0000313" key="5">
    <source>
        <dbReference type="EMBL" id="QBQ01662.1"/>
    </source>
</evidence>
<keyword evidence="3" id="KW-0378">Hydrolase</keyword>
<dbReference type="Proteomes" id="UP000831479">
    <property type="component" value="Segment"/>
</dbReference>
<organism evidence="5 6">
    <name type="scientific">Hyphantria cunea granulovirus</name>
    <dbReference type="NCBI Taxonomy" id="307448"/>
    <lineage>
        <taxon>Viruses</taxon>
        <taxon>Viruses incertae sedis</taxon>
        <taxon>Naldaviricetes</taxon>
        <taxon>Lefavirales</taxon>
        <taxon>Baculoviridae</taxon>
        <taxon>Betabaculovirus</taxon>
        <taxon>Betabaculovirus hycuneae</taxon>
    </lineage>
</organism>
<dbReference type="InterPro" id="IPR051703">
    <property type="entry name" value="NF-kappa-B_Signaling_Reg"/>
</dbReference>
<evidence type="ECO:0000256" key="1">
    <source>
        <dbReference type="ARBA" id="ARBA00022722"/>
    </source>
</evidence>
<proteinExistence type="predicted"/>
<reference evidence="5" key="1">
    <citation type="journal article" date="2019" name="Genomics">
        <title>Genome sequence analysis and organization of the Hyphantria cunea granulovirus (HycuGV-Hc1) from Turkey.</title>
        <authorList>
            <person name="Gencer D."/>
            <person name="Bayramoglu Z."/>
            <person name="Nalcacioglu R."/>
            <person name="Demirbag Z."/>
            <person name="Demir I."/>
        </authorList>
    </citation>
    <scope>NUCLEOTIDE SEQUENCE</scope>
    <source>
        <strain evidence="5">Hc1</strain>
    </source>
</reference>
<dbReference type="InterPro" id="IPR011604">
    <property type="entry name" value="PDDEXK-like_dom_sf"/>
</dbReference>
<dbReference type="PANTHER" id="PTHR46609:SF8">
    <property type="entry name" value="YQAJ VIRAL RECOMBINASE DOMAIN-CONTAINING PROTEIN"/>
    <property type="match status" value="1"/>
</dbReference>
<dbReference type="GO" id="GO:0004519">
    <property type="term" value="F:endonuclease activity"/>
    <property type="evidence" value="ECO:0007669"/>
    <property type="project" value="UniProtKB-KW"/>
</dbReference>
<gene>
    <name evidence="5" type="ORF">HycuGV_00109</name>
</gene>
<dbReference type="GO" id="GO:0004527">
    <property type="term" value="F:exonuclease activity"/>
    <property type="evidence" value="ECO:0007669"/>
    <property type="project" value="UniProtKB-KW"/>
</dbReference>
<dbReference type="InterPro" id="IPR011335">
    <property type="entry name" value="Restrct_endonuc-II-like"/>
</dbReference>
<evidence type="ECO:0000313" key="6">
    <source>
        <dbReference type="Proteomes" id="UP000831479"/>
    </source>
</evidence>
<protein>
    <submittedName>
        <fullName evidence="5">Alk-exo</fullName>
    </submittedName>
</protein>
<keyword evidence="1" id="KW-0540">Nuclease</keyword>
<dbReference type="SUPFAM" id="SSF57924">
    <property type="entry name" value="Inhibitor of apoptosis (IAP) repeat"/>
    <property type="match status" value="1"/>
</dbReference>
<dbReference type="SUPFAM" id="SSF52980">
    <property type="entry name" value="Restriction endonuclease-like"/>
    <property type="match status" value="1"/>
</dbReference>
<sequence>MEGLTPNQYKLSQKYLIEKYTTNLHAQHRNTKEEIFALEEATRGQAKNNLWRLLRLNRTTSTKSGTSLLYHGDNDAMRYGVLHENLVKKDTVLMDAVCEAIELRLRMQIKTRVLDCGLFLSALGLYSASPDGYFVMENDQLVIIEIKCPYTFRDTTIEHIRRGFNTTRARYRIPNTAFTVNRRGPLELRVEKLNEHYRQMQRQLYVTEAVMAVYLVKIGNDVEVHFVKPDQTLIAQSANAEHEEFQRIIRENNKLTHLLKETNRLLTFQNAAIHTSDAQILARTGIYYHRGRLICYFCKTYFELEDRIEGVLNYHNSCTLKNNIPTVRYSQYISLKSRLQCLLEESGETTEQCATMAQYGLCMVDNELKLFCCGADAFHMDDCAWWAINKNK</sequence>
<evidence type="ECO:0000256" key="2">
    <source>
        <dbReference type="ARBA" id="ARBA00022759"/>
    </source>
</evidence>
<keyword evidence="4" id="KW-0269">Exonuclease</keyword>
<keyword evidence="2" id="KW-0255">Endonuclease</keyword>
<dbReference type="Gene3D" id="3.90.320.10">
    <property type="match status" value="1"/>
</dbReference>
<name>A0AAF1D2B0_9BBAC</name>
<evidence type="ECO:0000256" key="4">
    <source>
        <dbReference type="ARBA" id="ARBA00022839"/>
    </source>
</evidence>
<dbReference type="Pfam" id="PF01771">
    <property type="entry name" value="Viral_alk_exo"/>
    <property type="match status" value="1"/>
</dbReference>
<dbReference type="EMBL" id="MH923363">
    <property type="protein sequence ID" value="QBQ01662.1"/>
    <property type="molecule type" value="Genomic_DNA"/>
</dbReference>
<keyword evidence="6" id="KW-1185">Reference proteome</keyword>
<dbReference type="PANTHER" id="PTHR46609">
    <property type="entry name" value="EXONUCLEASE, PHAGE-TYPE/RECB, C-TERMINAL DOMAIN-CONTAINING PROTEIN"/>
    <property type="match status" value="1"/>
</dbReference>